<evidence type="ECO:0000313" key="9">
    <source>
        <dbReference type="Proteomes" id="UP000662314"/>
    </source>
</evidence>
<evidence type="ECO:0000256" key="3">
    <source>
        <dbReference type="ARBA" id="ARBA00022692"/>
    </source>
</evidence>
<comment type="subcellular location">
    <subcellularLocation>
        <location evidence="1">Membrane</location>
        <topology evidence="1">Single-pass membrane protein</topology>
    </subcellularLocation>
</comment>
<dbReference type="PANTHER" id="PTHR30386:SF26">
    <property type="entry name" value="TRANSPORT PROTEIN COMB"/>
    <property type="match status" value="1"/>
</dbReference>
<evidence type="ECO:0000313" key="8">
    <source>
        <dbReference type="EMBL" id="MBH8578282.1"/>
    </source>
</evidence>
<sequence length="516" mass="57575">MSINNGNESKSHRNWSDSKLLLSSFIPALSTSKTAKKSLDTIDKPVILQQSRFWSQAILWGLISVTTGAIIWANVARFEEAVSAQGKLEPSSNVKEMQLPVGGVVKEIYVEDGQHVKTGEKLLTLDPTTANAQFDSLNKIRLSLVQENQFYQAQITGDAAVNIIYLKISSLMLDLTKSRAALVAENQIYRAQLNGTASANHLTIEQKERFLSTQAELNARVIAARMEVNQLSHQLNQTDIKLAASQDTLALNTEVLDKLTLLIKNGGISQIQYIKQQEEVRSDRSEIDQLIQERFRLQSAINQAQAKLQNTIAISRRDWLTQIAENNKKIAEIDSQLTKAIVENNKKIAEIDAQLSQTKMNLQYQELIAPVNGTIFELKAHSPGFVVTSSEPILKVVPNDALIAKVYITNKDIGFVKEGMTVDVRIDSFPLSEFGDIKGKLVWIGSDSLPPDQIYPFYRFPAKVQLDRQQLNVSGRNITLQSGMGVSTNIKIRERTVMSIFTEMFTSSVESLKTVR</sequence>
<keyword evidence="6" id="KW-0175">Coiled coil</keyword>
<feature type="domain" description="AprE-like beta-barrel" evidence="7">
    <location>
        <begin position="402"/>
        <end position="492"/>
    </location>
</feature>
<evidence type="ECO:0000256" key="5">
    <source>
        <dbReference type="ARBA" id="ARBA00023136"/>
    </source>
</evidence>
<keyword evidence="5" id="KW-0472">Membrane</keyword>
<proteinExistence type="inferred from homology"/>
<dbReference type="EMBL" id="JAECZA010000318">
    <property type="protein sequence ID" value="MBH8578282.1"/>
    <property type="molecule type" value="Genomic_DNA"/>
</dbReference>
<dbReference type="InterPro" id="IPR050739">
    <property type="entry name" value="MFP"/>
</dbReference>
<feature type="coiled-coil region" evidence="6">
    <location>
        <begin position="273"/>
        <end position="307"/>
    </location>
</feature>
<keyword evidence="4" id="KW-1133">Transmembrane helix</keyword>
<reference evidence="8 9" key="1">
    <citation type="journal article" date="2021" name="Int. J. Syst. Evol. Microbiol.">
        <title>Amazonocrinis nigriterrae gen. nov., sp. nov., Atlanticothrix silvestris gen. nov., sp. nov. and Dendronalium phyllosphericum gen. nov., sp. nov., nostocacean cyanobacteria from Brazilian environments.</title>
        <authorList>
            <person name="Alvarenga D.O."/>
            <person name="Andreote A.P.D."/>
            <person name="Branco L.H.Z."/>
            <person name="Delbaje E."/>
            <person name="Cruz R.B."/>
            <person name="Varani A.M."/>
            <person name="Fiore M.F."/>
        </authorList>
    </citation>
    <scope>NUCLEOTIDE SEQUENCE [LARGE SCALE GENOMIC DNA]</scope>
    <source>
        <strain evidence="8 9">CENA369</strain>
    </source>
</reference>
<evidence type="ECO:0000259" key="7">
    <source>
        <dbReference type="Pfam" id="PF26002"/>
    </source>
</evidence>
<keyword evidence="3" id="KW-0812">Transmembrane</keyword>
<comment type="caution">
    <text evidence="8">The sequence shown here is derived from an EMBL/GenBank/DDBJ whole genome shotgun (WGS) entry which is preliminary data.</text>
</comment>
<evidence type="ECO:0000256" key="6">
    <source>
        <dbReference type="SAM" id="Coils"/>
    </source>
</evidence>
<evidence type="ECO:0000256" key="2">
    <source>
        <dbReference type="ARBA" id="ARBA00009477"/>
    </source>
</evidence>
<dbReference type="Pfam" id="PF26002">
    <property type="entry name" value="Beta-barrel_AprE"/>
    <property type="match status" value="1"/>
</dbReference>
<evidence type="ECO:0000256" key="1">
    <source>
        <dbReference type="ARBA" id="ARBA00004167"/>
    </source>
</evidence>
<gene>
    <name evidence="8" type="ORF">I8752_36140</name>
</gene>
<comment type="similarity">
    <text evidence="2">Belongs to the membrane fusion protein (MFP) (TC 8.A.1) family.</text>
</comment>
<organism evidence="8 9">
    <name type="scientific">Dendronalium phyllosphericum CENA369</name>
    <dbReference type="NCBI Taxonomy" id="1725256"/>
    <lineage>
        <taxon>Bacteria</taxon>
        <taxon>Bacillati</taxon>
        <taxon>Cyanobacteriota</taxon>
        <taxon>Cyanophyceae</taxon>
        <taxon>Nostocales</taxon>
        <taxon>Nostocaceae</taxon>
        <taxon>Dendronalium</taxon>
        <taxon>Dendronalium phyllosphericum</taxon>
    </lineage>
</organism>
<keyword evidence="9" id="KW-1185">Reference proteome</keyword>
<dbReference type="Gene3D" id="2.40.30.170">
    <property type="match status" value="1"/>
</dbReference>
<protein>
    <submittedName>
        <fullName evidence="8">HlyD family efflux transporter periplasmic adaptor subunit</fullName>
    </submittedName>
</protein>
<name>A0A8J7IW75_9NOST</name>
<dbReference type="AlphaFoldDB" id="A0A8J7IW75"/>
<dbReference type="GO" id="GO:0016020">
    <property type="term" value="C:membrane"/>
    <property type="evidence" value="ECO:0007669"/>
    <property type="project" value="UniProtKB-SubCell"/>
</dbReference>
<accession>A0A8J7IW75</accession>
<dbReference type="SUPFAM" id="SSF111369">
    <property type="entry name" value="HlyD-like secretion proteins"/>
    <property type="match status" value="2"/>
</dbReference>
<evidence type="ECO:0000256" key="4">
    <source>
        <dbReference type="ARBA" id="ARBA00022989"/>
    </source>
</evidence>
<dbReference type="Proteomes" id="UP000662314">
    <property type="component" value="Unassembled WGS sequence"/>
</dbReference>
<dbReference type="PANTHER" id="PTHR30386">
    <property type="entry name" value="MEMBRANE FUSION SUBUNIT OF EMRAB-TOLC MULTIDRUG EFFLUX PUMP"/>
    <property type="match status" value="1"/>
</dbReference>
<dbReference type="PRINTS" id="PR01490">
    <property type="entry name" value="RTXTOXIND"/>
</dbReference>
<dbReference type="InterPro" id="IPR058982">
    <property type="entry name" value="Beta-barrel_AprE"/>
</dbReference>
<dbReference type="Gene3D" id="2.40.50.100">
    <property type="match status" value="1"/>
</dbReference>
<dbReference type="RefSeq" id="WP_214436949.1">
    <property type="nucleotide sequence ID" value="NZ_CAWPUQ010000258.1"/>
</dbReference>